<reference evidence="2 3" key="1">
    <citation type="journal article" date="2019" name="Int. J. Syst. Evol. Microbiol.">
        <title>The Global Catalogue of Microorganisms (GCM) 10K type strain sequencing project: providing services to taxonomists for standard genome sequencing and annotation.</title>
        <authorList>
            <consortium name="The Broad Institute Genomics Platform"/>
            <consortium name="The Broad Institute Genome Sequencing Center for Infectious Disease"/>
            <person name="Wu L."/>
            <person name="Ma J."/>
        </authorList>
    </citation>
    <scope>NUCLEOTIDE SEQUENCE [LARGE SCALE GENOMIC DNA]</scope>
    <source>
        <strain evidence="2 3">JCM 16328</strain>
    </source>
</reference>
<dbReference type="InterPro" id="IPR058412">
    <property type="entry name" value="DUF8099"/>
</dbReference>
<protein>
    <submittedName>
        <fullName evidence="2">Uncharacterized protein</fullName>
    </submittedName>
</protein>
<dbReference type="EMBL" id="BAAADV010000004">
    <property type="protein sequence ID" value="GAA0674328.1"/>
    <property type="molecule type" value="Genomic_DNA"/>
</dbReference>
<evidence type="ECO:0000256" key="1">
    <source>
        <dbReference type="SAM" id="MobiDB-lite"/>
    </source>
</evidence>
<organism evidence="2 3">
    <name type="scientific">Natronoarchaeum mannanilyticum</name>
    <dbReference type="NCBI Taxonomy" id="926360"/>
    <lineage>
        <taxon>Archaea</taxon>
        <taxon>Methanobacteriati</taxon>
        <taxon>Methanobacteriota</taxon>
        <taxon>Stenosarchaea group</taxon>
        <taxon>Halobacteria</taxon>
        <taxon>Halobacteriales</taxon>
        <taxon>Natronoarchaeaceae</taxon>
    </lineage>
</organism>
<sequence>MDVASSIAASIAGQPRADADHCFTAAMESKLATNRTDGANWFAGATGVRAGPQRGADHPRARGHGHPT</sequence>
<dbReference type="RefSeq" id="WP_343774072.1">
    <property type="nucleotide sequence ID" value="NZ_BAAADV010000004.1"/>
</dbReference>
<gene>
    <name evidence="2" type="ORF">GCM10009020_22070</name>
</gene>
<accession>A0AAV3TA28</accession>
<evidence type="ECO:0000313" key="2">
    <source>
        <dbReference type="EMBL" id="GAA0674328.1"/>
    </source>
</evidence>
<evidence type="ECO:0000313" key="3">
    <source>
        <dbReference type="Proteomes" id="UP001500420"/>
    </source>
</evidence>
<feature type="region of interest" description="Disordered" evidence="1">
    <location>
        <begin position="43"/>
        <end position="68"/>
    </location>
</feature>
<dbReference type="Pfam" id="PF26401">
    <property type="entry name" value="DUF8099"/>
    <property type="match status" value="1"/>
</dbReference>
<keyword evidence="3" id="KW-1185">Reference proteome</keyword>
<dbReference type="Proteomes" id="UP001500420">
    <property type="component" value="Unassembled WGS sequence"/>
</dbReference>
<name>A0AAV3TA28_9EURY</name>
<comment type="caution">
    <text evidence="2">The sequence shown here is derived from an EMBL/GenBank/DDBJ whole genome shotgun (WGS) entry which is preliminary data.</text>
</comment>
<dbReference type="AlphaFoldDB" id="A0AAV3TA28"/>
<proteinExistence type="predicted"/>